<evidence type="ECO:0000256" key="1">
    <source>
        <dbReference type="ARBA" id="ARBA00005769"/>
    </source>
</evidence>
<proteinExistence type="inferred from homology"/>
<dbReference type="InterPro" id="IPR014029">
    <property type="entry name" value="NADH_UbQ_OxRdtase_49kDa_CS"/>
</dbReference>
<dbReference type="SUPFAM" id="SSF56762">
    <property type="entry name" value="HydB/Nqo4-like"/>
    <property type="match status" value="1"/>
</dbReference>
<evidence type="ECO:0000313" key="2">
    <source>
        <dbReference type="EMBL" id="GCC41088.1"/>
    </source>
</evidence>
<protein>
    <submittedName>
        <fullName evidence="2">Uncharacterized protein</fullName>
    </submittedName>
</protein>
<sequence length="33" mass="3817">MELSGESVKKCDPHIGLLHRGTEKLIEYKTYLQ</sequence>
<dbReference type="STRING" id="137246.A0A401TEN3"/>
<dbReference type="Gene3D" id="1.10.645.10">
    <property type="entry name" value="Cytochrome-c3 Hydrogenase, chain B"/>
    <property type="match status" value="1"/>
</dbReference>
<accession>A0A401TEN3</accession>
<evidence type="ECO:0000313" key="3">
    <source>
        <dbReference type="Proteomes" id="UP000287033"/>
    </source>
</evidence>
<dbReference type="PROSITE" id="PS00535">
    <property type="entry name" value="COMPLEX1_49K"/>
    <property type="match status" value="1"/>
</dbReference>
<dbReference type="InterPro" id="IPR029014">
    <property type="entry name" value="NiFe-Hase_large"/>
</dbReference>
<reference evidence="2 3" key="1">
    <citation type="journal article" date="2018" name="Nat. Ecol. Evol.">
        <title>Shark genomes provide insights into elasmobranch evolution and the origin of vertebrates.</title>
        <authorList>
            <person name="Hara Y"/>
            <person name="Yamaguchi K"/>
            <person name="Onimaru K"/>
            <person name="Kadota M"/>
            <person name="Koyanagi M"/>
            <person name="Keeley SD"/>
            <person name="Tatsumi K"/>
            <person name="Tanaka K"/>
            <person name="Motone F"/>
            <person name="Kageyama Y"/>
            <person name="Nozu R"/>
            <person name="Adachi N"/>
            <person name="Nishimura O"/>
            <person name="Nakagawa R"/>
            <person name="Tanegashima C"/>
            <person name="Kiyatake I"/>
            <person name="Matsumoto R"/>
            <person name="Murakumo K"/>
            <person name="Nishida K"/>
            <person name="Terakita A"/>
            <person name="Kuratani S"/>
            <person name="Sato K"/>
            <person name="Hyodo S Kuraku.S."/>
        </authorList>
    </citation>
    <scope>NUCLEOTIDE SEQUENCE [LARGE SCALE GENOMIC DNA]</scope>
</reference>
<gene>
    <name evidence="2" type="ORF">chiPu_0025249</name>
</gene>
<keyword evidence="3" id="KW-1185">Reference proteome</keyword>
<dbReference type="AlphaFoldDB" id="A0A401TEN3"/>
<comment type="caution">
    <text evidence="2">The sequence shown here is derived from an EMBL/GenBank/DDBJ whole genome shotgun (WGS) entry which is preliminary data.</text>
</comment>
<dbReference type="Proteomes" id="UP000287033">
    <property type="component" value="Unassembled WGS sequence"/>
</dbReference>
<organism evidence="2 3">
    <name type="scientific">Chiloscyllium punctatum</name>
    <name type="common">Brownbanded bambooshark</name>
    <name type="synonym">Hemiscyllium punctatum</name>
    <dbReference type="NCBI Taxonomy" id="137246"/>
    <lineage>
        <taxon>Eukaryota</taxon>
        <taxon>Metazoa</taxon>
        <taxon>Chordata</taxon>
        <taxon>Craniata</taxon>
        <taxon>Vertebrata</taxon>
        <taxon>Chondrichthyes</taxon>
        <taxon>Elasmobranchii</taxon>
        <taxon>Galeomorphii</taxon>
        <taxon>Galeoidea</taxon>
        <taxon>Orectolobiformes</taxon>
        <taxon>Hemiscylliidae</taxon>
        <taxon>Chiloscyllium</taxon>
    </lineage>
</organism>
<comment type="similarity">
    <text evidence="1">Belongs to the complex I 49 kDa subunit family.</text>
</comment>
<dbReference type="EMBL" id="BEZZ01055148">
    <property type="protein sequence ID" value="GCC41088.1"/>
    <property type="molecule type" value="Genomic_DNA"/>
</dbReference>
<dbReference type="OrthoDB" id="1009at2759"/>
<feature type="non-terminal residue" evidence="2">
    <location>
        <position position="33"/>
    </location>
</feature>
<dbReference type="GO" id="GO:0016651">
    <property type="term" value="F:oxidoreductase activity, acting on NAD(P)H"/>
    <property type="evidence" value="ECO:0007669"/>
    <property type="project" value="InterPro"/>
</dbReference>
<name>A0A401TEN3_CHIPU</name>